<organism evidence="1 2">
    <name type="scientific">Actinocorallia aurantiaca</name>
    <dbReference type="NCBI Taxonomy" id="46204"/>
    <lineage>
        <taxon>Bacteria</taxon>
        <taxon>Bacillati</taxon>
        <taxon>Actinomycetota</taxon>
        <taxon>Actinomycetes</taxon>
        <taxon>Streptosporangiales</taxon>
        <taxon>Thermomonosporaceae</taxon>
        <taxon>Actinocorallia</taxon>
    </lineage>
</organism>
<evidence type="ECO:0000313" key="2">
    <source>
        <dbReference type="Proteomes" id="UP001501842"/>
    </source>
</evidence>
<name>A0ABN3UHE0_9ACTN</name>
<dbReference type="Proteomes" id="UP001501842">
    <property type="component" value="Unassembled WGS sequence"/>
</dbReference>
<accession>A0ABN3UHE0</accession>
<dbReference type="Pfam" id="PF19698">
    <property type="entry name" value="DUF6197"/>
    <property type="match status" value="1"/>
</dbReference>
<evidence type="ECO:0000313" key="1">
    <source>
        <dbReference type="EMBL" id="GAA2732805.1"/>
    </source>
</evidence>
<dbReference type="RefSeq" id="WP_344453580.1">
    <property type="nucleotide sequence ID" value="NZ_BAAATZ010000022.1"/>
</dbReference>
<protein>
    <submittedName>
        <fullName evidence="1">Uncharacterized protein</fullName>
    </submittedName>
</protein>
<dbReference type="EMBL" id="BAAATZ010000022">
    <property type="protein sequence ID" value="GAA2732805.1"/>
    <property type="molecule type" value="Genomic_DNA"/>
</dbReference>
<reference evidence="1 2" key="1">
    <citation type="journal article" date="2019" name="Int. J. Syst. Evol. Microbiol.">
        <title>The Global Catalogue of Microorganisms (GCM) 10K type strain sequencing project: providing services to taxonomists for standard genome sequencing and annotation.</title>
        <authorList>
            <consortium name="The Broad Institute Genomics Platform"/>
            <consortium name="The Broad Institute Genome Sequencing Center for Infectious Disease"/>
            <person name="Wu L."/>
            <person name="Ma J."/>
        </authorList>
    </citation>
    <scope>NUCLEOTIDE SEQUENCE [LARGE SCALE GENOMIC DNA]</scope>
    <source>
        <strain evidence="1 2">JCM 8201</strain>
    </source>
</reference>
<sequence>MNTAEILAKAADVIEKQGWAQGSFFERPTGDDGLPDLSIDARTCPVCARGGISVAVGQLPTFGDGAYVEADAIADWEVVATAEKVFADYLAAREGWPADRTMRPDIEYWNDTSERTAEEVVAALRDCASHVRDAV</sequence>
<comment type="caution">
    <text evidence="1">The sequence shown here is derived from an EMBL/GenBank/DDBJ whole genome shotgun (WGS) entry which is preliminary data.</text>
</comment>
<proteinExistence type="predicted"/>
<keyword evidence="2" id="KW-1185">Reference proteome</keyword>
<gene>
    <name evidence="1" type="ORF">GCM10010439_51350</name>
</gene>
<dbReference type="InterPro" id="IPR045677">
    <property type="entry name" value="DUF6197"/>
</dbReference>